<dbReference type="InterPro" id="IPR036397">
    <property type="entry name" value="RNaseH_sf"/>
</dbReference>
<keyword evidence="3" id="KW-1185">Reference proteome</keyword>
<sequence length="208" mass="23547">MLRGCARAASQFRIISRSSRPFYCRNRSHAPSTAAKLRSLHDRVPLPEFKSESLTTALENDSLVASTGGGSSSVVDRLEMASESTVLKFENGPLVWVDLEMTGLDPKVDKIMEIAVLITDGDLQLVDEGIEFIIHVGKEDLDRSEYCCYQVYILALILRMMRECIVRDPCLNKRVPQPLRCLNKVYLNEIKRRTVGFCWGGCNENLFW</sequence>
<proteinExistence type="predicted"/>
<dbReference type="STRING" id="27342.A0A0H2SDL6"/>
<dbReference type="InParanoid" id="A0A0H2SDL6"/>
<organism evidence="2 3">
    <name type="scientific">Schizopora paradoxa</name>
    <dbReference type="NCBI Taxonomy" id="27342"/>
    <lineage>
        <taxon>Eukaryota</taxon>
        <taxon>Fungi</taxon>
        <taxon>Dikarya</taxon>
        <taxon>Basidiomycota</taxon>
        <taxon>Agaricomycotina</taxon>
        <taxon>Agaricomycetes</taxon>
        <taxon>Hymenochaetales</taxon>
        <taxon>Schizoporaceae</taxon>
        <taxon>Schizopora</taxon>
    </lineage>
</organism>
<name>A0A0H2SDL6_9AGAM</name>
<gene>
    <name evidence="2" type="ORF">SCHPADRAFT_279246</name>
</gene>
<dbReference type="Gene3D" id="3.30.420.10">
    <property type="entry name" value="Ribonuclease H-like superfamily/Ribonuclease H"/>
    <property type="match status" value="1"/>
</dbReference>
<accession>A0A0H2SDL6</accession>
<dbReference type="OrthoDB" id="270189at2759"/>
<feature type="domain" description="Exonuclease" evidence="1">
    <location>
        <begin position="95"/>
        <end position="142"/>
    </location>
</feature>
<dbReference type="Pfam" id="PF00929">
    <property type="entry name" value="RNase_T"/>
    <property type="match status" value="1"/>
</dbReference>
<dbReference type="GO" id="GO:0003676">
    <property type="term" value="F:nucleic acid binding"/>
    <property type="evidence" value="ECO:0007669"/>
    <property type="project" value="InterPro"/>
</dbReference>
<dbReference type="InterPro" id="IPR013520">
    <property type="entry name" value="Ribonucl_H"/>
</dbReference>
<evidence type="ECO:0000313" key="2">
    <source>
        <dbReference type="EMBL" id="KLO15076.1"/>
    </source>
</evidence>
<dbReference type="FunCoup" id="A0A0H2SDL6">
    <property type="interactions" value="532"/>
</dbReference>
<dbReference type="AlphaFoldDB" id="A0A0H2SDL6"/>
<evidence type="ECO:0000259" key="1">
    <source>
        <dbReference type="Pfam" id="PF00929"/>
    </source>
</evidence>
<protein>
    <recommendedName>
        <fullName evidence="1">Exonuclease domain-containing protein</fullName>
    </recommendedName>
</protein>
<dbReference type="SUPFAM" id="SSF53098">
    <property type="entry name" value="Ribonuclease H-like"/>
    <property type="match status" value="1"/>
</dbReference>
<reference evidence="2 3" key="1">
    <citation type="submission" date="2015-04" db="EMBL/GenBank/DDBJ databases">
        <title>Complete genome sequence of Schizopora paradoxa KUC8140, a cosmopolitan wood degrader in East Asia.</title>
        <authorList>
            <consortium name="DOE Joint Genome Institute"/>
            <person name="Min B."/>
            <person name="Park H."/>
            <person name="Jang Y."/>
            <person name="Kim J.-J."/>
            <person name="Kim K.H."/>
            <person name="Pangilinan J."/>
            <person name="Lipzen A."/>
            <person name="Riley R."/>
            <person name="Grigoriev I.V."/>
            <person name="Spatafora J.W."/>
            <person name="Choi I.-G."/>
        </authorList>
    </citation>
    <scope>NUCLEOTIDE SEQUENCE [LARGE SCALE GENOMIC DNA]</scope>
    <source>
        <strain evidence="2 3">KUC8140</strain>
    </source>
</reference>
<dbReference type="InterPro" id="IPR012337">
    <property type="entry name" value="RNaseH-like_sf"/>
</dbReference>
<evidence type="ECO:0000313" key="3">
    <source>
        <dbReference type="Proteomes" id="UP000053477"/>
    </source>
</evidence>
<dbReference type="EMBL" id="KQ085934">
    <property type="protein sequence ID" value="KLO15076.1"/>
    <property type="molecule type" value="Genomic_DNA"/>
</dbReference>
<dbReference type="Proteomes" id="UP000053477">
    <property type="component" value="Unassembled WGS sequence"/>
</dbReference>